<name>A0A336LHP0_CULSO</name>
<keyword evidence="8" id="KW-0732">Signal</keyword>
<dbReference type="AlphaFoldDB" id="A0A336LHP0"/>
<dbReference type="SUPFAM" id="SSF50494">
    <property type="entry name" value="Trypsin-like serine proteases"/>
    <property type="match status" value="2"/>
</dbReference>
<dbReference type="GO" id="GO:0004252">
    <property type="term" value="F:serine-type endopeptidase activity"/>
    <property type="evidence" value="ECO:0007669"/>
    <property type="project" value="InterPro"/>
</dbReference>
<dbReference type="EMBL" id="UFQT01000006">
    <property type="protein sequence ID" value="SSX17386.1"/>
    <property type="molecule type" value="Genomic_DNA"/>
</dbReference>
<dbReference type="InterPro" id="IPR043504">
    <property type="entry name" value="Peptidase_S1_PA_chymotrypsin"/>
</dbReference>
<dbReference type="PANTHER" id="PTHR24264">
    <property type="entry name" value="TRYPSIN-RELATED"/>
    <property type="match status" value="1"/>
</dbReference>
<dbReference type="InterPro" id="IPR018114">
    <property type="entry name" value="TRYPSIN_HIS"/>
</dbReference>
<reference evidence="10" key="1">
    <citation type="submission" date="2018-07" db="EMBL/GenBank/DDBJ databases">
        <authorList>
            <person name="Quirk P.G."/>
            <person name="Krulwich T.A."/>
        </authorList>
    </citation>
    <scope>NUCLEOTIDE SEQUENCE</scope>
</reference>
<dbReference type="PANTHER" id="PTHR24264:SF65">
    <property type="entry name" value="SRCR DOMAIN-CONTAINING PROTEIN"/>
    <property type="match status" value="1"/>
</dbReference>
<dbReference type="VEuPathDB" id="VectorBase:CSON013641"/>
<organism evidence="10">
    <name type="scientific">Culicoides sonorensis</name>
    <name type="common">Biting midge</name>
    <dbReference type="NCBI Taxonomy" id="179676"/>
    <lineage>
        <taxon>Eukaryota</taxon>
        <taxon>Metazoa</taxon>
        <taxon>Ecdysozoa</taxon>
        <taxon>Arthropoda</taxon>
        <taxon>Hexapoda</taxon>
        <taxon>Insecta</taxon>
        <taxon>Pterygota</taxon>
        <taxon>Neoptera</taxon>
        <taxon>Endopterygota</taxon>
        <taxon>Diptera</taxon>
        <taxon>Nematocera</taxon>
        <taxon>Chironomoidea</taxon>
        <taxon>Ceratopogonidae</taxon>
        <taxon>Ceratopogoninae</taxon>
        <taxon>Culicoides</taxon>
        <taxon>Monoculicoides</taxon>
    </lineage>
</organism>
<evidence type="ECO:0000313" key="10">
    <source>
        <dbReference type="EMBL" id="SSX17386.1"/>
    </source>
</evidence>
<protein>
    <submittedName>
        <fullName evidence="10">CSON013641 protein</fullName>
    </submittedName>
</protein>
<evidence type="ECO:0000256" key="7">
    <source>
        <dbReference type="ARBA" id="ARBA00024195"/>
    </source>
</evidence>
<evidence type="ECO:0000259" key="9">
    <source>
        <dbReference type="PROSITE" id="PS50240"/>
    </source>
</evidence>
<feature type="chain" id="PRO_5016261764" evidence="8">
    <location>
        <begin position="20"/>
        <end position="500"/>
    </location>
</feature>
<sequence length="500" mass="55178">MRCFILIFCLIFTLVFIEGNLTNVSPGNRIVGGDWAQHGEFPWIVTIHVNGRHYCGGSILNELWIATAAHCVHPPNQCLVYAGAYDIFQWTAGTEQTRYVQYFIPHQAYGPQIGPNDVAMLKVTEAFQFNQYVRAVQLPQPNVYPSGWALAAGWGDQSRDQSGNYAQYLKKAWLPIHPQDKCAALYRGFSIKFDHTNVCAGQLDGSHATCNADSGGPLTQNGVLVGIVSWGPQPCALPNRPEGRIVGGTTATPHEFPYIVSLQWSNGQHFCGGSIIHRSWVITAAHCEERPNNLRVVAGAHDVERLNGREQIRRSTAFIIHQNYDGGVGPNDIALVKVAQPFQFNLMVRAINLPQPRTYPTGWGLASGWGDMSRDASGNYARFLQKVWLPIHSQDKCLELWRGANIDRSNLCAAPLDGSTDTCNADSGGPLAQGNSLVGLVSWGPTPCARPNAPGGTYFIVVTIFLKLSTFFKKYLYGFHISWIGLLKHSEIIKLNDKRC</sequence>
<dbReference type="Pfam" id="PF00089">
    <property type="entry name" value="Trypsin"/>
    <property type="match status" value="2"/>
</dbReference>
<dbReference type="GO" id="GO:0006508">
    <property type="term" value="P:proteolysis"/>
    <property type="evidence" value="ECO:0007669"/>
    <property type="project" value="UniProtKB-KW"/>
</dbReference>
<evidence type="ECO:0000256" key="4">
    <source>
        <dbReference type="ARBA" id="ARBA00022801"/>
    </source>
</evidence>
<evidence type="ECO:0000256" key="5">
    <source>
        <dbReference type="ARBA" id="ARBA00022825"/>
    </source>
</evidence>
<keyword evidence="5" id="KW-0720">Serine protease</keyword>
<dbReference type="GO" id="GO:0005615">
    <property type="term" value="C:extracellular space"/>
    <property type="evidence" value="ECO:0007669"/>
    <property type="project" value="TreeGrafter"/>
</dbReference>
<dbReference type="Gene3D" id="2.40.10.10">
    <property type="entry name" value="Trypsin-like serine proteases"/>
    <property type="match status" value="2"/>
</dbReference>
<dbReference type="FunFam" id="2.40.10.10:FF:000166">
    <property type="entry name" value="Trypsin"/>
    <property type="match status" value="1"/>
</dbReference>
<keyword evidence="2" id="KW-0964">Secreted</keyword>
<dbReference type="PROSITE" id="PS00134">
    <property type="entry name" value="TRYPSIN_HIS"/>
    <property type="match status" value="1"/>
</dbReference>
<dbReference type="PROSITE" id="PS50240">
    <property type="entry name" value="TRYPSIN_DOM"/>
    <property type="match status" value="2"/>
</dbReference>
<dbReference type="SMART" id="SM00020">
    <property type="entry name" value="Tryp_SPc"/>
    <property type="match status" value="2"/>
</dbReference>
<evidence type="ECO:0000256" key="1">
    <source>
        <dbReference type="ARBA" id="ARBA00004613"/>
    </source>
</evidence>
<dbReference type="InterPro" id="IPR050127">
    <property type="entry name" value="Serine_Proteases_S1"/>
</dbReference>
<comment type="subcellular location">
    <subcellularLocation>
        <location evidence="1">Secreted</location>
    </subcellularLocation>
</comment>
<keyword evidence="3" id="KW-0645">Protease</keyword>
<gene>
    <name evidence="10" type="primary">CSON013641</name>
</gene>
<evidence type="ECO:0000256" key="2">
    <source>
        <dbReference type="ARBA" id="ARBA00022525"/>
    </source>
</evidence>
<dbReference type="InterPro" id="IPR009003">
    <property type="entry name" value="Peptidase_S1_PA"/>
</dbReference>
<evidence type="ECO:0000256" key="6">
    <source>
        <dbReference type="ARBA" id="ARBA00023157"/>
    </source>
</evidence>
<comment type="similarity">
    <text evidence="7">Belongs to the peptidase S1 family. CLIP subfamily.</text>
</comment>
<feature type="domain" description="Peptidase S1" evidence="9">
    <location>
        <begin position="30"/>
        <end position="241"/>
    </location>
</feature>
<dbReference type="CDD" id="cd00190">
    <property type="entry name" value="Tryp_SPc"/>
    <property type="match status" value="2"/>
</dbReference>
<feature type="signal peptide" evidence="8">
    <location>
        <begin position="1"/>
        <end position="19"/>
    </location>
</feature>
<proteinExistence type="inferred from homology"/>
<keyword evidence="4" id="KW-0378">Hydrolase</keyword>
<dbReference type="FunFam" id="2.40.10.10:FF:000068">
    <property type="entry name" value="transmembrane protease serine 2"/>
    <property type="match status" value="1"/>
</dbReference>
<evidence type="ECO:0000256" key="8">
    <source>
        <dbReference type="SAM" id="SignalP"/>
    </source>
</evidence>
<feature type="domain" description="Peptidase S1" evidence="9">
    <location>
        <begin position="245"/>
        <end position="484"/>
    </location>
</feature>
<keyword evidence="6" id="KW-1015">Disulfide bond</keyword>
<evidence type="ECO:0000256" key="3">
    <source>
        <dbReference type="ARBA" id="ARBA00022670"/>
    </source>
</evidence>
<dbReference type="PRINTS" id="PR00722">
    <property type="entry name" value="CHYMOTRYPSIN"/>
</dbReference>
<accession>A0A336LHP0</accession>
<dbReference type="InterPro" id="IPR001254">
    <property type="entry name" value="Trypsin_dom"/>
</dbReference>
<dbReference type="InterPro" id="IPR001314">
    <property type="entry name" value="Peptidase_S1A"/>
</dbReference>